<protein>
    <submittedName>
        <fullName evidence="1">Uncharacterized protein</fullName>
    </submittedName>
</protein>
<dbReference type="RefSeq" id="WP_171399725.1">
    <property type="nucleotide sequence ID" value="NZ_CP049838.1"/>
</dbReference>
<gene>
    <name evidence="1" type="ORF">G9272_32210</name>
</gene>
<dbReference type="AlphaFoldDB" id="A0A6M4X8C1"/>
<proteinExistence type="predicted"/>
<evidence type="ECO:0000313" key="1">
    <source>
        <dbReference type="EMBL" id="QJT04383.1"/>
    </source>
</evidence>
<dbReference type="EMBL" id="CP049838">
    <property type="protein sequence ID" value="QJT04383.1"/>
    <property type="molecule type" value="Genomic_DNA"/>
</dbReference>
<reference evidence="1" key="1">
    <citation type="submission" date="2020-03" db="EMBL/GenBank/DDBJ databases">
        <title>Molecular networking-based the target discovery of potent antiproliferative macrolactams: 5/6/7/16 polycyclic ansamycins and glycosylated trienomycin from Streptomyces cacaoi subsp. asoensis.</title>
        <authorList>
            <person name="Liu L.-L."/>
        </authorList>
    </citation>
    <scope>NUCLEOTIDE SEQUENCE [LARGE SCALE GENOMIC DNA]</scope>
    <source>
        <strain evidence="1">H2S5</strain>
    </source>
</reference>
<dbReference type="Proteomes" id="UP000502665">
    <property type="component" value="Chromosome"/>
</dbReference>
<accession>A0A6M4X8C1</accession>
<keyword evidence="2" id="KW-1185">Reference proteome</keyword>
<sequence length="129" mass="13948">MTNLAIARTCRAIAVLELAGAAWLAVTSAWWIAALVACIAPGLLCVDALARRAHHRKRAEAQRAARLKRGEQVEPLVPCCSFWLHSDGQVHGPGCTRPVLPRRDTYRLDPAARAQFEAITAGFDHGTAA</sequence>
<organism evidence="1 2">
    <name type="scientific">Streptomyces asoensis</name>
    <dbReference type="NCBI Taxonomy" id="249586"/>
    <lineage>
        <taxon>Bacteria</taxon>
        <taxon>Bacillati</taxon>
        <taxon>Actinomycetota</taxon>
        <taxon>Actinomycetes</taxon>
        <taxon>Kitasatosporales</taxon>
        <taxon>Streptomycetaceae</taxon>
        <taxon>Streptomyces</taxon>
    </lineage>
</organism>
<name>A0A6M4X8C1_9ACTN</name>
<evidence type="ECO:0000313" key="2">
    <source>
        <dbReference type="Proteomes" id="UP000502665"/>
    </source>
</evidence>